<dbReference type="PROSITE" id="PS50949">
    <property type="entry name" value="HTH_GNTR"/>
    <property type="match status" value="1"/>
</dbReference>
<dbReference type="GO" id="GO:0003677">
    <property type="term" value="F:DNA binding"/>
    <property type="evidence" value="ECO:0007669"/>
    <property type="project" value="UniProtKB-KW"/>
</dbReference>
<dbReference type="PANTHER" id="PTHR43537:SF24">
    <property type="entry name" value="GLUCONATE OPERON TRANSCRIPTIONAL REPRESSOR"/>
    <property type="match status" value="1"/>
</dbReference>
<evidence type="ECO:0000256" key="2">
    <source>
        <dbReference type="ARBA" id="ARBA00023125"/>
    </source>
</evidence>
<dbReference type="Pfam" id="PF00392">
    <property type="entry name" value="GntR"/>
    <property type="match status" value="1"/>
</dbReference>
<dbReference type="SUPFAM" id="SSF48008">
    <property type="entry name" value="GntR ligand-binding domain-like"/>
    <property type="match status" value="1"/>
</dbReference>
<dbReference type="SUPFAM" id="SSF46785">
    <property type="entry name" value="Winged helix' DNA-binding domain"/>
    <property type="match status" value="1"/>
</dbReference>
<feature type="domain" description="HTH gntR-type" evidence="5">
    <location>
        <begin position="44"/>
        <end position="114"/>
    </location>
</feature>
<evidence type="ECO:0000313" key="6">
    <source>
        <dbReference type="EMBL" id="MBM7473233.1"/>
    </source>
</evidence>
<dbReference type="SMART" id="SM00345">
    <property type="entry name" value="HTH_GNTR"/>
    <property type="match status" value="1"/>
</dbReference>
<dbReference type="CDD" id="cd07377">
    <property type="entry name" value="WHTH_GntR"/>
    <property type="match status" value="1"/>
</dbReference>
<comment type="caution">
    <text evidence="6">The sequence shown here is derived from an EMBL/GenBank/DDBJ whole genome shotgun (WGS) entry which is preliminary data.</text>
</comment>
<proteinExistence type="predicted"/>
<dbReference type="PANTHER" id="PTHR43537">
    <property type="entry name" value="TRANSCRIPTIONAL REGULATOR, GNTR FAMILY"/>
    <property type="match status" value="1"/>
</dbReference>
<gene>
    <name evidence="6" type="ORF">JOE66_002867</name>
</gene>
<evidence type="ECO:0000256" key="1">
    <source>
        <dbReference type="ARBA" id="ARBA00023015"/>
    </source>
</evidence>
<dbReference type="InterPro" id="IPR036388">
    <property type="entry name" value="WH-like_DNA-bd_sf"/>
</dbReference>
<feature type="region of interest" description="Disordered" evidence="4">
    <location>
        <begin position="1"/>
        <end position="23"/>
    </location>
</feature>
<keyword evidence="3" id="KW-0804">Transcription</keyword>
<evidence type="ECO:0000259" key="5">
    <source>
        <dbReference type="PROSITE" id="PS50949"/>
    </source>
</evidence>
<name>A0ABS2L819_9MICO</name>
<dbReference type="Proteomes" id="UP000776164">
    <property type="component" value="Unassembled WGS sequence"/>
</dbReference>
<dbReference type="PRINTS" id="PR00035">
    <property type="entry name" value="HTHGNTR"/>
</dbReference>
<sequence>MSEPNDGPDALPSSAESEDLGVPESSVVPVDLVEFAMLRPVRPGNAFEETVSRLLQTIRLGVIAPGGQLPPERELAALLDVSRDTVRDAIRSLSTAGYLVSKRGRYGGTFVREVVPSGPIDSELTRRPPTAAEINDVLVLREILEVGAVRAAAAMTLSAPERVELWAQLQAVTTADPADYRRLDSRFHLTVGELVGSPSLVTLLADSRTQVNTLLNQIPLFERNIRHSNEQHERIAIAILTADAESAAREMREHLEGTASLLRAFLA</sequence>
<evidence type="ECO:0000256" key="3">
    <source>
        <dbReference type="ARBA" id="ARBA00023163"/>
    </source>
</evidence>
<dbReference type="Gene3D" id="1.20.120.530">
    <property type="entry name" value="GntR ligand-binding domain-like"/>
    <property type="match status" value="1"/>
</dbReference>
<reference evidence="6 7" key="1">
    <citation type="submission" date="2021-01" db="EMBL/GenBank/DDBJ databases">
        <title>Sequencing the genomes of 1000 actinobacteria strains.</title>
        <authorList>
            <person name="Klenk H.-P."/>
        </authorList>
    </citation>
    <scope>NUCLEOTIDE SEQUENCE [LARGE SCALE GENOMIC DNA]</scope>
    <source>
        <strain evidence="6 7">DSM 13057</strain>
    </source>
</reference>
<evidence type="ECO:0000313" key="7">
    <source>
        <dbReference type="Proteomes" id="UP000776164"/>
    </source>
</evidence>
<keyword evidence="2 6" id="KW-0238">DNA-binding</keyword>
<keyword evidence="1" id="KW-0805">Transcription regulation</keyword>
<dbReference type="InterPro" id="IPR000524">
    <property type="entry name" value="Tscrpt_reg_HTH_GntR"/>
</dbReference>
<organism evidence="6 7">
    <name type="scientific">Subtercola frigoramans</name>
    <dbReference type="NCBI Taxonomy" id="120298"/>
    <lineage>
        <taxon>Bacteria</taxon>
        <taxon>Bacillati</taxon>
        <taxon>Actinomycetota</taxon>
        <taxon>Actinomycetes</taxon>
        <taxon>Micrococcales</taxon>
        <taxon>Microbacteriaceae</taxon>
        <taxon>Subtercola</taxon>
    </lineage>
</organism>
<dbReference type="InterPro" id="IPR036390">
    <property type="entry name" value="WH_DNA-bd_sf"/>
</dbReference>
<dbReference type="InterPro" id="IPR011711">
    <property type="entry name" value="GntR_C"/>
</dbReference>
<dbReference type="SMART" id="SM00895">
    <property type="entry name" value="FCD"/>
    <property type="match status" value="1"/>
</dbReference>
<dbReference type="InterPro" id="IPR008920">
    <property type="entry name" value="TF_FadR/GntR_C"/>
</dbReference>
<dbReference type="EMBL" id="JAFBBU010000001">
    <property type="protein sequence ID" value="MBM7473233.1"/>
    <property type="molecule type" value="Genomic_DNA"/>
</dbReference>
<dbReference type="Gene3D" id="1.10.10.10">
    <property type="entry name" value="Winged helix-like DNA-binding domain superfamily/Winged helix DNA-binding domain"/>
    <property type="match status" value="1"/>
</dbReference>
<protein>
    <submittedName>
        <fullName evidence="6">DNA-binding FadR family transcriptional regulator</fullName>
    </submittedName>
</protein>
<evidence type="ECO:0000256" key="4">
    <source>
        <dbReference type="SAM" id="MobiDB-lite"/>
    </source>
</evidence>
<keyword evidence="7" id="KW-1185">Reference proteome</keyword>
<dbReference type="RefSeq" id="WP_307827221.1">
    <property type="nucleotide sequence ID" value="NZ_BAAAHT010000014.1"/>
</dbReference>
<accession>A0ABS2L819</accession>
<dbReference type="Pfam" id="PF07729">
    <property type="entry name" value="FCD"/>
    <property type="match status" value="1"/>
</dbReference>